<dbReference type="AlphaFoldDB" id="A0A0C2HMS1"/>
<comment type="caution">
    <text evidence="1">The sequence shown here is derived from an EMBL/GenBank/DDBJ whole genome shotgun (WGS) entry which is preliminary data.</text>
</comment>
<reference evidence="1 2" key="1">
    <citation type="submission" date="2014-12" db="EMBL/GenBank/DDBJ databases">
        <title>Genomes of Geoalkalibacter ferrihydriticus and Geoalkalibacter subterraneus, two haloalkaliphilic metal-reducing members of the Geobacteraceae.</title>
        <authorList>
            <person name="Badalamenti J.P."/>
            <person name="Torres C.I."/>
            <person name="Krajmalnik-Brown R."/>
            <person name="Bond D.R."/>
        </authorList>
    </citation>
    <scope>NUCLEOTIDE SEQUENCE [LARGE SCALE GENOMIC DNA]</scope>
    <source>
        <strain evidence="1 2">DSM 17813</strain>
    </source>
</reference>
<name>A0A0C2HMS1_9BACT</name>
<dbReference type="Proteomes" id="UP000035068">
    <property type="component" value="Unassembled WGS sequence"/>
</dbReference>
<evidence type="ECO:0000313" key="2">
    <source>
        <dbReference type="Proteomes" id="UP000035068"/>
    </source>
</evidence>
<dbReference type="EMBL" id="JWJD01000004">
    <property type="protein sequence ID" value="KIH76235.1"/>
    <property type="molecule type" value="Genomic_DNA"/>
</dbReference>
<gene>
    <name evidence="1" type="ORF">GFER_11450</name>
</gene>
<evidence type="ECO:0008006" key="3">
    <source>
        <dbReference type="Google" id="ProtNLM"/>
    </source>
</evidence>
<dbReference type="Pfam" id="PF11225">
    <property type="entry name" value="DUF3024"/>
    <property type="match status" value="1"/>
</dbReference>
<accession>A0A0C2HMS1</accession>
<dbReference type="RefSeq" id="WP_040099743.1">
    <property type="nucleotide sequence ID" value="NZ_JWJD01000004.1"/>
</dbReference>
<evidence type="ECO:0000313" key="1">
    <source>
        <dbReference type="EMBL" id="KIH76235.1"/>
    </source>
</evidence>
<proteinExistence type="predicted"/>
<organism evidence="1 2">
    <name type="scientific">Geoalkalibacter ferrihydriticus DSM 17813</name>
    <dbReference type="NCBI Taxonomy" id="1121915"/>
    <lineage>
        <taxon>Bacteria</taxon>
        <taxon>Pseudomonadati</taxon>
        <taxon>Thermodesulfobacteriota</taxon>
        <taxon>Desulfuromonadia</taxon>
        <taxon>Desulfuromonadales</taxon>
        <taxon>Geoalkalibacteraceae</taxon>
        <taxon>Geoalkalibacter</taxon>
    </lineage>
</organism>
<sequence length="89" mass="10532">MQDTQLDIVRQKIAEHSRLAGCRATRQDAEVHLARGDDLFARLIPTPSAGRWRMEYFHNQERWEIIEFQGTLDACLDYLGEHPHYLFFE</sequence>
<dbReference type="InterPro" id="IPR021388">
    <property type="entry name" value="DUF3024"/>
</dbReference>
<protein>
    <recommendedName>
        <fullName evidence="3">DUF3024 domain-containing protein</fullName>
    </recommendedName>
</protein>
<keyword evidence="2" id="KW-1185">Reference proteome</keyword>